<accession>A0A0H4VLB7</accession>
<protein>
    <submittedName>
        <fullName evidence="1">Uncharacterized protein</fullName>
    </submittedName>
</protein>
<dbReference type="PATRIC" id="fig|1379910.4.peg.2506"/>
<dbReference type="KEGG" id="ruf:TH63_11580"/>
<organism evidence="1 2">
    <name type="scientific">Rufibacter radiotolerans</name>
    <dbReference type="NCBI Taxonomy" id="1379910"/>
    <lineage>
        <taxon>Bacteria</taxon>
        <taxon>Pseudomonadati</taxon>
        <taxon>Bacteroidota</taxon>
        <taxon>Cytophagia</taxon>
        <taxon>Cytophagales</taxon>
        <taxon>Hymenobacteraceae</taxon>
        <taxon>Rufibacter</taxon>
    </lineage>
</organism>
<dbReference type="EMBL" id="CP010777">
    <property type="protein sequence ID" value="AKQ46128.1"/>
    <property type="molecule type" value="Genomic_DNA"/>
</dbReference>
<reference evidence="1 2" key="1">
    <citation type="submission" date="2015-01" db="EMBL/GenBank/DDBJ databases">
        <title>Rufibacter sp./DG31D/ whole genome sequencing.</title>
        <authorList>
            <person name="Kim M.K."/>
            <person name="Srinivasan S."/>
            <person name="Lee J.-J."/>
        </authorList>
    </citation>
    <scope>NUCLEOTIDE SEQUENCE [LARGE SCALE GENOMIC DNA]</scope>
    <source>
        <strain evidence="1 2">DG31D</strain>
    </source>
</reference>
<proteinExistence type="predicted"/>
<dbReference type="AlphaFoldDB" id="A0A0H4VLB7"/>
<keyword evidence="2" id="KW-1185">Reference proteome</keyword>
<dbReference type="Proteomes" id="UP000036458">
    <property type="component" value="Chromosome"/>
</dbReference>
<gene>
    <name evidence="1" type="ORF">TH63_11580</name>
</gene>
<evidence type="ECO:0000313" key="1">
    <source>
        <dbReference type="EMBL" id="AKQ46128.1"/>
    </source>
</evidence>
<sequence>MLGLMLGILLLGKPTQADKAINRQSAALEPQRNWEKIEFPFAFSRTSIFTILGLNQLPPFQEEGSHQDTYLRHSVSYSSQVASSKSL</sequence>
<evidence type="ECO:0000313" key="2">
    <source>
        <dbReference type="Proteomes" id="UP000036458"/>
    </source>
</evidence>
<name>A0A0H4VLB7_9BACT</name>